<dbReference type="GO" id="GO:0004497">
    <property type="term" value="F:monooxygenase activity"/>
    <property type="evidence" value="ECO:0007669"/>
    <property type="project" value="InterPro"/>
</dbReference>
<dbReference type="Proteomes" id="UP000054559">
    <property type="component" value="Unassembled WGS sequence"/>
</dbReference>
<evidence type="ECO:0000313" key="10">
    <source>
        <dbReference type="Proteomes" id="UP000054559"/>
    </source>
</evidence>
<dbReference type="EMBL" id="DS268242">
    <property type="protein sequence ID" value="KMU73307.1"/>
    <property type="molecule type" value="Genomic_DNA"/>
</dbReference>
<dbReference type="InterPro" id="IPR019791">
    <property type="entry name" value="Haem_peroxidase_animal"/>
</dbReference>
<dbReference type="GO" id="GO:0006979">
    <property type="term" value="P:response to oxidative stress"/>
    <property type="evidence" value="ECO:0007669"/>
    <property type="project" value="InterPro"/>
</dbReference>
<dbReference type="PRINTS" id="PR00359">
    <property type="entry name" value="BP450"/>
</dbReference>
<proteinExistence type="inferred from homology"/>
<comment type="subunit">
    <text evidence="2">Homotetramer.</text>
</comment>
<keyword evidence="6 7" id="KW-0408">Iron</keyword>
<dbReference type="InterPro" id="IPR001128">
    <property type="entry name" value="Cyt_P450"/>
</dbReference>
<feature type="compositionally biased region" description="Polar residues" evidence="8">
    <location>
        <begin position="1"/>
        <end position="18"/>
    </location>
</feature>
<evidence type="ECO:0000256" key="5">
    <source>
        <dbReference type="ARBA" id="ARBA00023002"/>
    </source>
</evidence>
<evidence type="ECO:0000256" key="1">
    <source>
        <dbReference type="ARBA" id="ARBA00010617"/>
    </source>
</evidence>
<protein>
    <submittedName>
        <fullName evidence="9">Linoleate diol synthase</fullName>
    </submittedName>
</protein>
<dbReference type="CDD" id="cd20612">
    <property type="entry name" value="CYP_LDS-like_C"/>
    <property type="match status" value="1"/>
</dbReference>
<sequence length="1067" mass="120060">MSTTNGHSNGIGHTNGTAAGTKASRNGIDKVNSRKSAVKRPQVESTFKQYAQLIHAARRPLPKQSGDGTYLTGPKAKTSLLQDLRSMGPKGWGTLIAVLKNKRSGDLTDDKTYIMERIIHIVAGLPPESNMRTKLTNSFVTELWNTLPHPSVSAFGDEYMYRSADGSNNNPLFPKLGAANTPYARSIIPSTIQLGALPDPGLIFDSIFAREEFKPHPNGVSSMFFAWASLIIHDLFQTDHRNPNISQTSSYLDLSTLYGDNQEDQNQVRTFKDGKLKPDCFSEPRLLALPPVCSVILVMLNRYAFLHTSLASCKMMTFDTIRFHNYVAEQLAHINEGGRFSKPRTGLSPEESTKAWAKYDNDLFQTARLVTCGLYINITFNTTWCLDPRVNMRDNATPEAAASGTGNQCSVEFNLAYRWHSCIGQQDERWTEGIYQELFGKPAGEVSMPDLLMGMKKWQTELPKDPSHRSFAGLKRDSDGRFNDDDLVKIMTESTEEIAGTFINILPDQVVHCNNRFLGSFGPRNVPKALRAVEILGIQQARKWGCGSLNEFRKFFGLKEYTTFEEINSDPYIADQLRHLYEHPDHVELYPGIVAEEPKIPMVPGAGICPTYTLSRAILSDAVALVRGDRFYTTDYHPKSLTNWGYSETHYDLNINQGCVFYKLILRSFPNHFKPDSIYAHYPMTIPSENKKIFAGLGRESHFSWEKPAFIPPESTHNLLRQKSYKVAGVNQVDITRDVGNLAHVHFASNIFSLPLKTEKNPRGIYTEHEMFMVMCVVFTCIFFDLDPAKSFPLRQAARVVAQQLGKIVEGYVKSVKVTSIISGIVDRFRKNETALKDYGIHMIRRLLASGQSVSEVTWSQVMPTAGAMVPNQAQVFTQIIDYYLSEEGRIHLPDIQRLAHQDTPESDDKLLHYCMEAIRLNGTFGSYREATTAMEIDDDGRHVSIKPGDKVFVSFVSANRDPDIFPNPNEVRLDRPLDSYIHYGEGPHTCLGRDANMVALTSMLRVIGKLKNLRRAPGPQGELKKVPRPGGFYIYMREDHGSYFVFPMTFKVHFDGELPEPHSRPA</sequence>
<evidence type="ECO:0000256" key="2">
    <source>
        <dbReference type="ARBA" id="ARBA00011881"/>
    </source>
</evidence>
<dbReference type="SUPFAM" id="SSF48113">
    <property type="entry name" value="Heme-dependent peroxidases"/>
    <property type="match status" value="1"/>
</dbReference>
<dbReference type="Gene3D" id="1.10.630.10">
    <property type="entry name" value="Cytochrome P450"/>
    <property type="match status" value="1"/>
</dbReference>
<feature type="binding site" description="axial binding residue" evidence="7">
    <location>
        <position position="420"/>
    </location>
    <ligand>
        <name>heme b</name>
        <dbReference type="ChEBI" id="CHEBI:60344"/>
    </ligand>
    <ligandPart>
        <name>Fe</name>
        <dbReference type="ChEBI" id="CHEBI:18248"/>
    </ligandPart>
</feature>
<comment type="similarity">
    <text evidence="1">Belongs to the cytochrome P450 family.</text>
</comment>
<dbReference type="PANTHER" id="PTHR11903">
    <property type="entry name" value="PROSTAGLANDIN G/H SYNTHASE"/>
    <property type="match status" value="1"/>
</dbReference>
<evidence type="ECO:0000256" key="6">
    <source>
        <dbReference type="ARBA" id="ARBA00023004"/>
    </source>
</evidence>
<reference evidence="10" key="1">
    <citation type="journal article" date="2010" name="Genome Res.">
        <title>Population genomic sequencing of Coccidioides fungi reveals recent hybridization and transposon control.</title>
        <authorList>
            <person name="Neafsey D.E."/>
            <person name="Barker B.M."/>
            <person name="Sharpton T.J."/>
            <person name="Stajich J.E."/>
            <person name="Park D.J."/>
            <person name="Whiston E."/>
            <person name="Hung C.-Y."/>
            <person name="McMahan C."/>
            <person name="White J."/>
            <person name="Sykes S."/>
            <person name="Heiman D."/>
            <person name="Young S."/>
            <person name="Zeng Q."/>
            <person name="Abouelleil A."/>
            <person name="Aftuck L."/>
            <person name="Bessette D."/>
            <person name="Brown A."/>
            <person name="FitzGerald M."/>
            <person name="Lui A."/>
            <person name="Macdonald J.P."/>
            <person name="Priest M."/>
            <person name="Orbach M.J."/>
            <person name="Galgiani J.N."/>
            <person name="Kirkland T.N."/>
            <person name="Cole G.T."/>
            <person name="Birren B.W."/>
            <person name="Henn M.R."/>
            <person name="Taylor J.W."/>
            <person name="Rounsley S.D."/>
        </authorList>
    </citation>
    <scope>NUCLEOTIDE SEQUENCE [LARGE SCALE GENOMIC DNA]</scope>
    <source>
        <strain evidence="10">RMSCC 3703</strain>
    </source>
</reference>
<keyword evidence="7" id="KW-0349">Heme</keyword>
<dbReference type="InterPro" id="IPR010255">
    <property type="entry name" value="Haem_peroxidase_sf"/>
</dbReference>
<evidence type="ECO:0000256" key="4">
    <source>
        <dbReference type="ARBA" id="ARBA00022964"/>
    </source>
</evidence>
<dbReference type="OrthoDB" id="823504at2759"/>
<organism evidence="9 10">
    <name type="scientific">Coccidioides immitis RMSCC 3703</name>
    <dbReference type="NCBI Taxonomy" id="454286"/>
    <lineage>
        <taxon>Eukaryota</taxon>
        <taxon>Fungi</taxon>
        <taxon>Dikarya</taxon>
        <taxon>Ascomycota</taxon>
        <taxon>Pezizomycotina</taxon>
        <taxon>Eurotiomycetes</taxon>
        <taxon>Eurotiomycetidae</taxon>
        <taxon>Onygenales</taxon>
        <taxon>Onygenaceae</taxon>
        <taxon>Coccidioides</taxon>
    </lineage>
</organism>
<dbReference type="InterPro" id="IPR036396">
    <property type="entry name" value="Cyt_P450_sf"/>
</dbReference>
<keyword evidence="5" id="KW-0560">Oxidoreductase</keyword>
<dbReference type="InterPro" id="IPR050783">
    <property type="entry name" value="Oxylipin_biosynth_metab"/>
</dbReference>
<dbReference type="CDD" id="cd09817">
    <property type="entry name" value="linoleate_diol_synthase_like"/>
    <property type="match status" value="1"/>
</dbReference>
<dbReference type="PANTHER" id="PTHR11903:SF13">
    <property type="entry name" value="LINOLEATE 10R-LIPOXYGENASE"/>
    <property type="match status" value="1"/>
</dbReference>
<keyword evidence="4" id="KW-0223">Dioxygenase</keyword>
<evidence type="ECO:0000256" key="3">
    <source>
        <dbReference type="ARBA" id="ARBA00022723"/>
    </source>
</evidence>
<dbReference type="AlphaFoldDB" id="A0A0J8THX7"/>
<accession>A0A0J8THX7</accession>
<dbReference type="InterPro" id="IPR034812">
    <property type="entry name" value="Ppo-like_N"/>
</dbReference>
<dbReference type="InterPro" id="IPR037120">
    <property type="entry name" value="Haem_peroxidase_sf_animal"/>
</dbReference>
<dbReference type="GO" id="GO:0016705">
    <property type="term" value="F:oxidoreductase activity, acting on paired donors, with incorporation or reduction of molecular oxygen"/>
    <property type="evidence" value="ECO:0007669"/>
    <property type="project" value="InterPro"/>
</dbReference>
<dbReference type="GO" id="GO:0004601">
    <property type="term" value="F:peroxidase activity"/>
    <property type="evidence" value="ECO:0007669"/>
    <property type="project" value="InterPro"/>
</dbReference>
<evidence type="ECO:0000256" key="8">
    <source>
        <dbReference type="SAM" id="MobiDB-lite"/>
    </source>
</evidence>
<dbReference type="Pfam" id="PF03098">
    <property type="entry name" value="An_peroxidase"/>
    <property type="match status" value="2"/>
</dbReference>
<dbReference type="InterPro" id="IPR002397">
    <property type="entry name" value="Cyt_P450_B"/>
</dbReference>
<dbReference type="PROSITE" id="PS50292">
    <property type="entry name" value="PEROXIDASE_3"/>
    <property type="match status" value="1"/>
</dbReference>
<dbReference type="Gene3D" id="1.10.640.10">
    <property type="entry name" value="Haem peroxidase domain superfamily, animal type"/>
    <property type="match status" value="1"/>
</dbReference>
<dbReference type="GO" id="GO:0006631">
    <property type="term" value="P:fatty acid metabolic process"/>
    <property type="evidence" value="ECO:0007669"/>
    <property type="project" value="UniProtKB-ARBA"/>
</dbReference>
<evidence type="ECO:0000256" key="7">
    <source>
        <dbReference type="PIRSR" id="PIRSR619791-2"/>
    </source>
</evidence>
<dbReference type="GO" id="GO:0051213">
    <property type="term" value="F:dioxygenase activity"/>
    <property type="evidence" value="ECO:0007669"/>
    <property type="project" value="UniProtKB-KW"/>
</dbReference>
<keyword evidence="3 7" id="KW-0479">Metal-binding</keyword>
<dbReference type="SUPFAM" id="SSF48264">
    <property type="entry name" value="Cytochrome P450"/>
    <property type="match status" value="1"/>
</dbReference>
<gene>
    <name evidence="9" type="ORF">CISG_10053</name>
</gene>
<evidence type="ECO:0000313" key="9">
    <source>
        <dbReference type="EMBL" id="KMU73307.1"/>
    </source>
</evidence>
<name>A0A0J8THX7_COCIT</name>
<dbReference type="STRING" id="454286.A0A0J8THX7"/>
<dbReference type="GO" id="GO:0020037">
    <property type="term" value="F:heme binding"/>
    <property type="evidence" value="ECO:0007669"/>
    <property type="project" value="InterPro"/>
</dbReference>
<dbReference type="Pfam" id="PF00067">
    <property type="entry name" value="p450"/>
    <property type="match status" value="1"/>
</dbReference>
<feature type="region of interest" description="Disordered" evidence="8">
    <location>
        <begin position="1"/>
        <end position="44"/>
    </location>
</feature>
<dbReference type="GO" id="GO:0005506">
    <property type="term" value="F:iron ion binding"/>
    <property type="evidence" value="ECO:0007669"/>
    <property type="project" value="InterPro"/>
</dbReference>